<protein>
    <submittedName>
        <fullName evidence="2">Uncharacterized protein</fullName>
    </submittedName>
</protein>
<keyword evidence="3" id="KW-1185">Reference proteome</keyword>
<feature type="transmembrane region" description="Helical" evidence="1">
    <location>
        <begin position="15"/>
        <end position="36"/>
    </location>
</feature>
<feature type="non-terminal residue" evidence="2">
    <location>
        <position position="1"/>
    </location>
</feature>
<comment type="caution">
    <text evidence="2">The sequence shown here is derived from an EMBL/GenBank/DDBJ whole genome shotgun (WGS) entry which is preliminary data.</text>
</comment>
<sequence>LSDNKGNYDLAENPGLVAIICIFCIVLSLLLVVMAVKCIRSSKSDFERLEDVPMGKVNEASPFAQYSK</sequence>
<accession>A0ABV0SEV1</accession>
<evidence type="ECO:0000313" key="2">
    <source>
        <dbReference type="EMBL" id="MEQ2218681.1"/>
    </source>
</evidence>
<gene>
    <name evidence="2" type="ORF">XENOCAPTIV_006717</name>
</gene>
<name>A0ABV0SEV1_9TELE</name>
<dbReference type="Proteomes" id="UP001434883">
    <property type="component" value="Unassembled WGS sequence"/>
</dbReference>
<organism evidence="2 3">
    <name type="scientific">Xenoophorus captivus</name>
    <dbReference type="NCBI Taxonomy" id="1517983"/>
    <lineage>
        <taxon>Eukaryota</taxon>
        <taxon>Metazoa</taxon>
        <taxon>Chordata</taxon>
        <taxon>Craniata</taxon>
        <taxon>Vertebrata</taxon>
        <taxon>Euteleostomi</taxon>
        <taxon>Actinopterygii</taxon>
        <taxon>Neopterygii</taxon>
        <taxon>Teleostei</taxon>
        <taxon>Neoteleostei</taxon>
        <taxon>Acanthomorphata</taxon>
        <taxon>Ovalentaria</taxon>
        <taxon>Atherinomorphae</taxon>
        <taxon>Cyprinodontiformes</taxon>
        <taxon>Goodeidae</taxon>
        <taxon>Xenoophorus</taxon>
    </lineage>
</organism>
<dbReference type="EMBL" id="JAHRIN010077371">
    <property type="protein sequence ID" value="MEQ2218681.1"/>
    <property type="molecule type" value="Genomic_DNA"/>
</dbReference>
<reference evidence="2 3" key="1">
    <citation type="submission" date="2021-06" db="EMBL/GenBank/DDBJ databases">
        <authorList>
            <person name="Palmer J.M."/>
        </authorList>
    </citation>
    <scope>NUCLEOTIDE SEQUENCE [LARGE SCALE GENOMIC DNA]</scope>
    <source>
        <strain evidence="2 3">XC_2019</strain>
        <tissue evidence="2">Muscle</tissue>
    </source>
</reference>
<evidence type="ECO:0000256" key="1">
    <source>
        <dbReference type="SAM" id="Phobius"/>
    </source>
</evidence>
<keyword evidence="1" id="KW-0472">Membrane</keyword>
<keyword evidence="1" id="KW-1133">Transmembrane helix</keyword>
<keyword evidence="1" id="KW-0812">Transmembrane</keyword>
<proteinExistence type="predicted"/>
<evidence type="ECO:0000313" key="3">
    <source>
        <dbReference type="Proteomes" id="UP001434883"/>
    </source>
</evidence>